<name>A0A7C8BUR1_9MICO</name>
<keyword evidence="3" id="KW-0472">Membrane</keyword>
<feature type="region of interest" description="Disordered" evidence="2">
    <location>
        <begin position="1"/>
        <end position="22"/>
    </location>
</feature>
<evidence type="ECO:0000256" key="3">
    <source>
        <dbReference type="SAM" id="Phobius"/>
    </source>
</evidence>
<dbReference type="PANTHER" id="PTHR39555:SF1">
    <property type="entry name" value="TYPE IV PILUS INNER MEMBRANE COMPONENT PILO"/>
    <property type="match status" value="1"/>
</dbReference>
<dbReference type="GO" id="GO:0043107">
    <property type="term" value="P:type IV pilus-dependent motility"/>
    <property type="evidence" value="ECO:0007669"/>
    <property type="project" value="InterPro"/>
</dbReference>
<dbReference type="EMBL" id="WBKA01000002">
    <property type="protein sequence ID" value="KAB1632932.1"/>
    <property type="molecule type" value="Genomic_DNA"/>
</dbReference>
<feature type="transmembrane region" description="Helical" evidence="3">
    <location>
        <begin position="31"/>
        <end position="55"/>
    </location>
</feature>
<keyword evidence="3" id="KW-1133">Transmembrane helix</keyword>
<evidence type="ECO:0000313" key="4">
    <source>
        <dbReference type="EMBL" id="KAB1632932.1"/>
    </source>
</evidence>
<dbReference type="AlphaFoldDB" id="A0A7C8BUR1"/>
<proteinExistence type="predicted"/>
<reference evidence="4 5" key="1">
    <citation type="submission" date="2019-09" db="EMBL/GenBank/DDBJ databases">
        <title>Phylogeny of genus Pseudoclavibacter and closely related genus.</title>
        <authorList>
            <person name="Li Y."/>
        </authorList>
    </citation>
    <scope>NUCLEOTIDE SEQUENCE [LARGE SCALE GENOMIC DNA]</scope>
    <source>
        <strain evidence="4 5">JCM 16921</strain>
    </source>
</reference>
<keyword evidence="3" id="KW-0812">Transmembrane</keyword>
<dbReference type="RefSeq" id="WP_158035854.1">
    <property type="nucleotide sequence ID" value="NZ_BAAAZV010000003.1"/>
</dbReference>
<feature type="compositionally biased region" description="Low complexity" evidence="2">
    <location>
        <begin position="1"/>
        <end position="14"/>
    </location>
</feature>
<dbReference type="Gene3D" id="3.30.70.60">
    <property type="match status" value="1"/>
</dbReference>
<evidence type="ECO:0000256" key="1">
    <source>
        <dbReference type="SAM" id="Coils"/>
    </source>
</evidence>
<sequence>MPEQQQTQAAAGGARQKKGQGLSSSITPRTLMIFAIVGIALVQVLVVVLVLVPVFRTGAETNQKVSEEQARQTQLQQQITDAKSQASQMSTLQAQLTQLQGELPGAIDQEGFLRSINGIVGANGVQLSSINWKDPITFADFKKVVDDYPIQPSSVTADQERVYEQVNAALAAAANDSRLQAVPVSITVKGGYENMAGFISAAQHLDRIYWVNGVNINRESGDDANSYTAVLSGYTFIRPES</sequence>
<gene>
    <name evidence="4" type="primary">pilO</name>
    <name evidence="4" type="ORF">F8O02_03490</name>
</gene>
<accession>A0A7C8BUR1</accession>
<dbReference type="Proteomes" id="UP000481339">
    <property type="component" value="Unassembled WGS sequence"/>
</dbReference>
<dbReference type="Pfam" id="PF04350">
    <property type="entry name" value="PilO"/>
    <property type="match status" value="2"/>
</dbReference>
<dbReference type="OrthoDB" id="5119694at2"/>
<organism evidence="4 5">
    <name type="scientific">Pseudoclavibacter caeni</name>
    <dbReference type="NCBI Taxonomy" id="908846"/>
    <lineage>
        <taxon>Bacteria</taxon>
        <taxon>Bacillati</taxon>
        <taxon>Actinomycetota</taxon>
        <taxon>Actinomycetes</taxon>
        <taxon>Micrococcales</taxon>
        <taxon>Microbacteriaceae</taxon>
        <taxon>Pseudoclavibacter</taxon>
    </lineage>
</organism>
<protein>
    <submittedName>
        <fullName evidence="4">Type 4a pilus biogenesis protein PilO</fullName>
    </submittedName>
</protein>
<evidence type="ECO:0000313" key="5">
    <source>
        <dbReference type="Proteomes" id="UP000481339"/>
    </source>
</evidence>
<keyword evidence="1" id="KW-0175">Coiled coil</keyword>
<feature type="coiled-coil region" evidence="1">
    <location>
        <begin position="65"/>
        <end position="102"/>
    </location>
</feature>
<dbReference type="InterPro" id="IPR007445">
    <property type="entry name" value="PilO"/>
</dbReference>
<dbReference type="GO" id="GO:0043683">
    <property type="term" value="P:type IV pilus assembly"/>
    <property type="evidence" value="ECO:0007669"/>
    <property type="project" value="InterPro"/>
</dbReference>
<keyword evidence="5" id="KW-1185">Reference proteome</keyword>
<dbReference type="InterPro" id="IPR014717">
    <property type="entry name" value="Transl_elong_EF1B/ribsomal_bS6"/>
</dbReference>
<evidence type="ECO:0000256" key="2">
    <source>
        <dbReference type="SAM" id="MobiDB-lite"/>
    </source>
</evidence>
<dbReference type="PANTHER" id="PTHR39555">
    <property type="entry name" value="FIMBRIAL ASSEMBLY PROTEIN PILO-LIKE PROTEIN-RELATED"/>
    <property type="match status" value="1"/>
</dbReference>
<comment type="caution">
    <text evidence="4">The sequence shown here is derived from an EMBL/GenBank/DDBJ whole genome shotgun (WGS) entry which is preliminary data.</text>
</comment>